<evidence type="ECO:0000313" key="5">
    <source>
        <dbReference type="EMBL" id="SFU45663.1"/>
    </source>
</evidence>
<keyword evidence="3" id="KW-0233">DNA recombination</keyword>
<evidence type="ECO:0000256" key="2">
    <source>
        <dbReference type="ARBA" id="ARBA00022908"/>
    </source>
</evidence>
<dbReference type="Gene3D" id="3.30.160.390">
    <property type="entry name" value="Integrase, DNA-binding domain"/>
    <property type="match status" value="1"/>
</dbReference>
<dbReference type="GO" id="GO:0003677">
    <property type="term" value="F:DNA binding"/>
    <property type="evidence" value="ECO:0007669"/>
    <property type="project" value="InterPro"/>
</dbReference>
<dbReference type="EMBL" id="FPBZ01000004">
    <property type="protein sequence ID" value="SFU45663.1"/>
    <property type="molecule type" value="Genomic_DNA"/>
</dbReference>
<protein>
    <submittedName>
        <fullName evidence="5">Integrase</fullName>
    </submittedName>
</protein>
<dbReference type="PANTHER" id="PTHR30629:SF6">
    <property type="entry name" value="PROPHAGE INTEGRASE INTA-RELATED"/>
    <property type="match status" value="1"/>
</dbReference>
<dbReference type="InterPro" id="IPR038488">
    <property type="entry name" value="Integrase_DNA-bd_sf"/>
</dbReference>
<organism evidence="5 6">
    <name type="scientific">Nitrosospira multiformis</name>
    <dbReference type="NCBI Taxonomy" id="1231"/>
    <lineage>
        <taxon>Bacteria</taxon>
        <taxon>Pseudomonadati</taxon>
        <taxon>Pseudomonadota</taxon>
        <taxon>Betaproteobacteria</taxon>
        <taxon>Nitrosomonadales</taxon>
        <taxon>Nitrosomonadaceae</taxon>
        <taxon>Nitrosospira</taxon>
    </lineage>
</organism>
<evidence type="ECO:0000256" key="1">
    <source>
        <dbReference type="ARBA" id="ARBA00008857"/>
    </source>
</evidence>
<sequence length="438" mass="49261">MAKVKLTAGRIENFRCPKDKPQSFLWCDEVPGLGVRATLGSARKRYIFQAKVKGKSMRLTIGDVSVWSIAGAQKEARALQVIIDQGNDPRQVEADREAARAAEKLAREAQAAAKAREAVTLGMAWDEYLKARKPFWGERHYADHVEAMQAGGQPRKRSHKLTEPGTLASLAGVRLIDLTPELVTKWAKEESKKRPGRARIASRLLSVFLTWCADYPAYRELVTANAVRNKSVREILGKPQKKEDALQREQLAAWFSAVKQIKNPVISAYLQTLLLTGARLRELTALRWTDIDFQWGSMTIRDKIQGSRVIPLPPYLGHLLATLPRRNEFVFSSPSAASRHLEDPHDANYRVCAVAGVEVTLHGLRRSFASLCEWIEMPAGIAAQIQGHAPQGVREQHYIRRPLDLLRKWHNHIEAWILEQAGIEFVPGKLGFQVVRNT</sequence>
<dbReference type="RefSeq" id="WP_074973835.1">
    <property type="nucleotide sequence ID" value="NZ_FPBZ01000004.1"/>
</dbReference>
<proteinExistence type="inferred from homology"/>
<evidence type="ECO:0000256" key="3">
    <source>
        <dbReference type="ARBA" id="ARBA00023172"/>
    </source>
</evidence>
<dbReference type="PROSITE" id="PS51898">
    <property type="entry name" value="TYR_RECOMBINASE"/>
    <property type="match status" value="1"/>
</dbReference>
<keyword evidence="2" id="KW-0229">DNA integration</keyword>
<dbReference type="InterPro" id="IPR002104">
    <property type="entry name" value="Integrase_catalytic"/>
</dbReference>
<dbReference type="GO" id="GO:0006310">
    <property type="term" value="P:DNA recombination"/>
    <property type="evidence" value="ECO:0007669"/>
    <property type="project" value="UniProtKB-KW"/>
</dbReference>
<dbReference type="PANTHER" id="PTHR30629">
    <property type="entry name" value="PROPHAGE INTEGRASE"/>
    <property type="match status" value="1"/>
</dbReference>
<gene>
    <name evidence="5" type="ORF">SAMN05216417_10475</name>
</gene>
<dbReference type="InterPro" id="IPR013762">
    <property type="entry name" value="Integrase-like_cat_sf"/>
</dbReference>
<dbReference type="GO" id="GO:0015074">
    <property type="term" value="P:DNA integration"/>
    <property type="evidence" value="ECO:0007669"/>
    <property type="project" value="UniProtKB-KW"/>
</dbReference>
<dbReference type="InterPro" id="IPR025166">
    <property type="entry name" value="Integrase_DNA_bind_dom"/>
</dbReference>
<comment type="similarity">
    <text evidence="1">Belongs to the 'phage' integrase family.</text>
</comment>
<evidence type="ECO:0000259" key="4">
    <source>
        <dbReference type="PROSITE" id="PS51898"/>
    </source>
</evidence>
<dbReference type="AlphaFoldDB" id="A0A1I7GB55"/>
<dbReference type="Pfam" id="PF00589">
    <property type="entry name" value="Phage_integrase"/>
    <property type="match status" value="1"/>
</dbReference>
<dbReference type="SUPFAM" id="SSF56349">
    <property type="entry name" value="DNA breaking-rejoining enzymes"/>
    <property type="match status" value="1"/>
</dbReference>
<accession>A0A1I7GB55</accession>
<reference evidence="5 6" key="1">
    <citation type="submission" date="2016-10" db="EMBL/GenBank/DDBJ databases">
        <authorList>
            <person name="de Groot N.N."/>
        </authorList>
    </citation>
    <scope>NUCLEOTIDE SEQUENCE [LARGE SCALE GENOMIC DNA]</scope>
    <source>
        <strain evidence="5 6">Nl14</strain>
    </source>
</reference>
<dbReference type="Gene3D" id="1.10.443.10">
    <property type="entry name" value="Intergrase catalytic core"/>
    <property type="match status" value="1"/>
</dbReference>
<dbReference type="Proteomes" id="UP000182649">
    <property type="component" value="Unassembled WGS sequence"/>
</dbReference>
<dbReference type="InterPro" id="IPR050808">
    <property type="entry name" value="Phage_Integrase"/>
</dbReference>
<name>A0A1I7GB55_9PROT</name>
<feature type="domain" description="Tyr recombinase" evidence="4">
    <location>
        <begin position="241"/>
        <end position="411"/>
    </location>
</feature>
<dbReference type="InterPro" id="IPR011010">
    <property type="entry name" value="DNA_brk_join_enz"/>
</dbReference>
<dbReference type="OrthoDB" id="662444at2"/>
<dbReference type="Pfam" id="PF13356">
    <property type="entry name" value="Arm-DNA-bind_3"/>
    <property type="match status" value="1"/>
</dbReference>
<evidence type="ECO:0000313" key="6">
    <source>
        <dbReference type="Proteomes" id="UP000182649"/>
    </source>
</evidence>